<evidence type="ECO:0000256" key="1">
    <source>
        <dbReference type="SAM" id="Coils"/>
    </source>
</evidence>
<feature type="coiled-coil region" evidence="1">
    <location>
        <begin position="16"/>
        <end position="43"/>
    </location>
</feature>
<dbReference type="AlphaFoldDB" id="A0A1Q6F411"/>
<dbReference type="EMBL" id="MNQH01000033">
    <property type="protein sequence ID" value="OKY93580.1"/>
    <property type="molecule type" value="Genomic_DNA"/>
</dbReference>
<dbReference type="RefSeq" id="WP_215721700.1">
    <property type="nucleotide sequence ID" value="NZ_CAJJWD010000012.1"/>
</dbReference>
<name>A0A1Q6F411_9BACT</name>
<protein>
    <submittedName>
        <fullName evidence="2">Uncharacterized protein</fullName>
    </submittedName>
</protein>
<reference evidence="2 3" key="1">
    <citation type="journal article" date="2016" name="Nat. Biotechnol.">
        <title>Measurement of bacterial replication rates in microbial communities.</title>
        <authorList>
            <person name="Brown C.T."/>
            <person name="Olm M.R."/>
            <person name="Thomas B.C."/>
            <person name="Banfield J.F."/>
        </authorList>
    </citation>
    <scope>NUCLEOTIDE SEQUENCE [LARGE SCALE GENOMIC DNA]</scope>
    <source>
        <strain evidence="2">CAG:67_53_122</strain>
    </source>
</reference>
<sequence>MMQDKTIQDTYSDMTAANIAAYIGNLEEENRKLRKKLQEKEDNSIDVNVFKNVVMTVEETARFHGVSAARVRDYAKRGLIETHPDSTDAKMLFYAKTILTLDFPTLKKKKALLKWE</sequence>
<dbReference type="Proteomes" id="UP000187417">
    <property type="component" value="Unassembled WGS sequence"/>
</dbReference>
<dbReference type="STRING" id="28117.BHV66_07940"/>
<comment type="caution">
    <text evidence="2">The sequence shown here is derived from an EMBL/GenBank/DDBJ whole genome shotgun (WGS) entry which is preliminary data.</text>
</comment>
<organism evidence="2 3">
    <name type="scientific">Alistipes putredinis</name>
    <dbReference type="NCBI Taxonomy" id="28117"/>
    <lineage>
        <taxon>Bacteria</taxon>
        <taxon>Pseudomonadati</taxon>
        <taxon>Bacteroidota</taxon>
        <taxon>Bacteroidia</taxon>
        <taxon>Bacteroidales</taxon>
        <taxon>Rikenellaceae</taxon>
        <taxon>Alistipes</taxon>
    </lineage>
</organism>
<gene>
    <name evidence="2" type="ORF">BHV66_07940</name>
</gene>
<evidence type="ECO:0000313" key="3">
    <source>
        <dbReference type="Proteomes" id="UP000187417"/>
    </source>
</evidence>
<proteinExistence type="predicted"/>
<accession>A0A1Q6F411</accession>
<keyword evidence="1" id="KW-0175">Coiled coil</keyword>
<evidence type="ECO:0000313" key="2">
    <source>
        <dbReference type="EMBL" id="OKY93580.1"/>
    </source>
</evidence>